<evidence type="ECO:0000256" key="2">
    <source>
        <dbReference type="ARBA" id="ARBA00004370"/>
    </source>
</evidence>
<organism evidence="14 15">
    <name type="scientific">Cyanobacterium stanieri LEGE 03274</name>
    <dbReference type="NCBI Taxonomy" id="1828756"/>
    <lineage>
        <taxon>Bacteria</taxon>
        <taxon>Bacillati</taxon>
        <taxon>Cyanobacteriota</taxon>
        <taxon>Cyanophyceae</taxon>
        <taxon>Oscillatoriophycideae</taxon>
        <taxon>Chroococcales</taxon>
        <taxon>Geminocystaceae</taxon>
        <taxon>Cyanobacterium</taxon>
    </lineage>
</organism>
<proteinExistence type="predicted"/>
<gene>
    <name evidence="14" type="ORF">IQ215_06515</name>
</gene>
<dbReference type="SMART" id="SM00304">
    <property type="entry name" value="HAMP"/>
    <property type="match status" value="1"/>
</dbReference>
<dbReference type="Gene3D" id="1.10.287.130">
    <property type="match status" value="1"/>
</dbReference>
<feature type="domain" description="Response regulatory" evidence="12">
    <location>
        <begin position="842"/>
        <end position="958"/>
    </location>
</feature>
<feature type="modified residue" description="4-aspartylphosphate" evidence="8">
    <location>
        <position position="772"/>
    </location>
</feature>
<dbReference type="Gene3D" id="3.40.50.2300">
    <property type="match status" value="2"/>
</dbReference>
<dbReference type="PANTHER" id="PTHR43047:SF72">
    <property type="entry name" value="OSMOSENSING HISTIDINE PROTEIN KINASE SLN1"/>
    <property type="match status" value="1"/>
</dbReference>
<evidence type="ECO:0000256" key="7">
    <source>
        <dbReference type="ARBA" id="ARBA00023012"/>
    </source>
</evidence>
<sequence>MKRFNQSLGKITMTKTIIGVGAITLLFNGIGYFYLRQIIRDNILGYVTRNTKIVVERESQIFIEAEKNNEILKDRLVQEINTINPENIQRFDEIVQRREDGTIRNIPPLDTQTTPGVFLGRNVNIDNEMRDRVVKFFDNVRSYGLAWQKTFVNTYIHIPENGIVIYMPNYPWTEEAEPEKIVTTDESFQISTHENNPERDTAWTRIYYDATQNDWMVSSVTPIDNAQGQQIGNIGHDILIGELQNRTVNDAIDGTYNVIFDQKARLIVHPQLLARIEEVQNRENVTEAELDSIGNTYDLDFFLKLMDYIDPNEPINGTVQIYDRTNKEYYIVSQIEGPDWYWVTVVPQSWVGNQVFIVTRTLILVGILSLSIIILIISSLIRNDIEKPINELMYATETVAQGNLKYQMNINRRDELGHLAYLFNQMAQKLRDSFDFLAKTNEDLETRVKERTQELEEAKELAEDANQAKSSFLANMSHELRTPLNAIIGYGELLQEEAEDMGEEDFVEDLKKIQGAGKHLLGLINDILDISKIEAGKMELYLEEFQLSSVIEEIILTIQPLIEKNHNTLEVHYPENIGTMVGDVTKIRQNMFNLLSNASKFTDKGTIAMTIDKYQQEGADWIFFEVKDTGIGMTPKQQAKLFDAFSQADASTTRKYGGTGLGLTITKKFCEMMGGYIELDSEEGVGTTFTIHLPVVVQDIKKPEINVEEIINQPPAVTENHKHILIIDDDETTHDVIRGYLKNDNFTITATTDPEKGLDLVREIMPDVIILDVIMPKMDGWSVLTELKADPDLNHIPVIMATIVSDRSIGYTLGATDYITKPLNQVKLRNILNKYQSASENIVMVVDDDEGTRRMMRRLLEKENWQVIEAEDGEDGIKKIKTKIPKLILLDLMMPKIDGFQFVNILRENPAWNDIPVIIVTAKDLDEEDRQKLNSHVEDIIQKGDYDRQVLLKEMHRLISHVTLN</sequence>
<dbReference type="InterPro" id="IPR003594">
    <property type="entry name" value="HATPase_dom"/>
</dbReference>
<evidence type="ECO:0000256" key="6">
    <source>
        <dbReference type="ARBA" id="ARBA00022777"/>
    </source>
</evidence>
<dbReference type="SUPFAM" id="SSF47384">
    <property type="entry name" value="Homodimeric domain of signal transducing histidine kinase"/>
    <property type="match status" value="1"/>
</dbReference>
<keyword evidence="5" id="KW-0808">Transferase</keyword>
<reference evidence="14 15" key="1">
    <citation type="submission" date="2020-10" db="EMBL/GenBank/DDBJ databases">
        <authorList>
            <person name="Castelo-Branco R."/>
            <person name="Eusebio N."/>
            <person name="Adriana R."/>
            <person name="Vieira A."/>
            <person name="Brugerolle De Fraissinette N."/>
            <person name="Rezende De Castro R."/>
            <person name="Schneider M.P."/>
            <person name="Vasconcelos V."/>
            <person name="Leao P.N."/>
        </authorList>
    </citation>
    <scope>NUCLEOTIDE SEQUENCE [LARGE SCALE GENOMIC DNA]</scope>
    <source>
        <strain evidence="14 15">LEGE 03274</strain>
    </source>
</reference>
<dbReference type="Gene3D" id="3.30.565.10">
    <property type="entry name" value="Histidine kinase-like ATPase, C-terminal domain"/>
    <property type="match status" value="1"/>
</dbReference>
<name>A0ABR9V484_9CHRO</name>
<dbReference type="Pfam" id="PF02518">
    <property type="entry name" value="HATPase_c"/>
    <property type="match status" value="1"/>
</dbReference>
<dbReference type="InterPro" id="IPR036890">
    <property type="entry name" value="HATPase_C_sf"/>
</dbReference>
<dbReference type="Pfam" id="PF00512">
    <property type="entry name" value="HisKA"/>
    <property type="match status" value="1"/>
</dbReference>
<dbReference type="CDD" id="cd00082">
    <property type="entry name" value="HisKA"/>
    <property type="match status" value="1"/>
</dbReference>
<dbReference type="CDD" id="cd16922">
    <property type="entry name" value="HATPase_EvgS-ArcB-TorS-like"/>
    <property type="match status" value="1"/>
</dbReference>
<accession>A0ABR9V484</accession>
<evidence type="ECO:0000259" key="12">
    <source>
        <dbReference type="PROSITE" id="PS50110"/>
    </source>
</evidence>
<dbReference type="Gene3D" id="6.10.340.10">
    <property type="match status" value="1"/>
</dbReference>
<feature type="coiled-coil region" evidence="9">
    <location>
        <begin position="427"/>
        <end position="475"/>
    </location>
</feature>
<dbReference type="EC" id="2.7.13.3" evidence="3"/>
<comment type="subcellular location">
    <subcellularLocation>
        <location evidence="2">Membrane</location>
    </subcellularLocation>
</comment>
<dbReference type="Pfam" id="PF00072">
    <property type="entry name" value="Response_reg"/>
    <property type="match status" value="2"/>
</dbReference>
<evidence type="ECO:0000259" key="11">
    <source>
        <dbReference type="PROSITE" id="PS50109"/>
    </source>
</evidence>
<feature type="domain" description="HAMP" evidence="13">
    <location>
        <begin position="383"/>
        <end position="435"/>
    </location>
</feature>
<evidence type="ECO:0000256" key="10">
    <source>
        <dbReference type="SAM" id="Phobius"/>
    </source>
</evidence>
<keyword evidence="10" id="KW-1133">Transmembrane helix</keyword>
<keyword evidence="4 8" id="KW-0597">Phosphoprotein</keyword>
<keyword evidence="7" id="KW-0902">Two-component regulatory system</keyword>
<evidence type="ECO:0000256" key="1">
    <source>
        <dbReference type="ARBA" id="ARBA00000085"/>
    </source>
</evidence>
<feature type="domain" description="Response regulatory" evidence="12">
    <location>
        <begin position="723"/>
        <end position="836"/>
    </location>
</feature>
<dbReference type="CDD" id="cd18773">
    <property type="entry name" value="PDC1_HK_sensor"/>
    <property type="match status" value="1"/>
</dbReference>
<comment type="catalytic activity">
    <reaction evidence="1">
        <text>ATP + protein L-histidine = ADP + protein N-phospho-L-histidine.</text>
        <dbReference type="EC" id="2.7.13.3"/>
    </reaction>
</comment>
<feature type="modified residue" description="4-aspartylphosphate" evidence="8">
    <location>
        <position position="891"/>
    </location>
</feature>
<dbReference type="PRINTS" id="PR00344">
    <property type="entry name" value="BCTRLSENSOR"/>
</dbReference>
<comment type="caution">
    <text evidence="14">The sequence shown here is derived from an EMBL/GenBank/DDBJ whole genome shotgun (WGS) entry which is preliminary data.</text>
</comment>
<dbReference type="Pfam" id="PF00672">
    <property type="entry name" value="HAMP"/>
    <property type="match status" value="1"/>
</dbReference>
<dbReference type="SMART" id="SM00448">
    <property type="entry name" value="REC"/>
    <property type="match status" value="2"/>
</dbReference>
<evidence type="ECO:0000259" key="13">
    <source>
        <dbReference type="PROSITE" id="PS50885"/>
    </source>
</evidence>
<evidence type="ECO:0000256" key="5">
    <source>
        <dbReference type="ARBA" id="ARBA00022679"/>
    </source>
</evidence>
<dbReference type="PANTHER" id="PTHR43047">
    <property type="entry name" value="TWO-COMPONENT HISTIDINE PROTEIN KINASE"/>
    <property type="match status" value="1"/>
</dbReference>
<keyword evidence="15" id="KW-1185">Reference proteome</keyword>
<dbReference type="CDD" id="cd17574">
    <property type="entry name" value="REC_OmpR"/>
    <property type="match status" value="1"/>
</dbReference>
<keyword evidence="10" id="KW-0812">Transmembrane</keyword>
<dbReference type="SMART" id="SM00387">
    <property type="entry name" value="HATPase_c"/>
    <property type="match status" value="1"/>
</dbReference>
<evidence type="ECO:0000256" key="4">
    <source>
        <dbReference type="ARBA" id="ARBA00022553"/>
    </source>
</evidence>
<dbReference type="InterPro" id="IPR004358">
    <property type="entry name" value="Sig_transdc_His_kin-like_C"/>
</dbReference>
<dbReference type="SUPFAM" id="SSF158472">
    <property type="entry name" value="HAMP domain-like"/>
    <property type="match status" value="1"/>
</dbReference>
<evidence type="ECO:0000313" key="14">
    <source>
        <dbReference type="EMBL" id="MBE9222346.1"/>
    </source>
</evidence>
<dbReference type="InterPro" id="IPR003660">
    <property type="entry name" value="HAMP_dom"/>
</dbReference>
<dbReference type="InterPro" id="IPR011006">
    <property type="entry name" value="CheY-like_superfamily"/>
</dbReference>
<dbReference type="SMART" id="SM00388">
    <property type="entry name" value="HisKA"/>
    <property type="match status" value="1"/>
</dbReference>
<dbReference type="PROSITE" id="PS50109">
    <property type="entry name" value="HIS_KIN"/>
    <property type="match status" value="1"/>
</dbReference>
<dbReference type="InterPro" id="IPR001789">
    <property type="entry name" value="Sig_transdc_resp-reg_receiver"/>
</dbReference>
<dbReference type="InterPro" id="IPR005467">
    <property type="entry name" value="His_kinase_dom"/>
</dbReference>
<dbReference type="SUPFAM" id="SSF52172">
    <property type="entry name" value="CheY-like"/>
    <property type="match status" value="2"/>
</dbReference>
<keyword evidence="10" id="KW-0472">Membrane</keyword>
<evidence type="ECO:0000313" key="15">
    <source>
        <dbReference type="Proteomes" id="UP000654604"/>
    </source>
</evidence>
<evidence type="ECO:0000256" key="3">
    <source>
        <dbReference type="ARBA" id="ARBA00012438"/>
    </source>
</evidence>
<keyword evidence="6" id="KW-0418">Kinase</keyword>
<dbReference type="InterPro" id="IPR003661">
    <property type="entry name" value="HisK_dim/P_dom"/>
</dbReference>
<evidence type="ECO:0000256" key="9">
    <source>
        <dbReference type="SAM" id="Coils"/>
    </source>
</evidence>
<feature type="transmembrane region" description="Helical" evidence="10">
    <location>
        <begin position="12"/>
        <end position="35"/>
    </location>
</feature>
<dbReference type="PROSITE" id="PS50885">
    <property type="entry name" value="HAMP"/>
    <property type="match status" value="1"/>
</dbReference>
<evidence type="ECO:0000256" key="8">
    <source>
        <dbReference type="PROSITE-ProRule" id="PRU00169"/>
    </source>
</evidence>
<dbReference type="PROSITE" id="PS50110">
    <property type="entry name" value="RESPONSE_REGULATORY"/>
    <property type="match status" value="2"/>
</dbReference>
<dbReference type="SUPFAM" id="SSF55874">
    <property type="entry name" value="ATPase domain of HSP90 chaperone/DNA topoisomerase II/histidine kinase"/>
    <property type="match status" value="1"/>
</dbReference>
<feature type="domain" description="Histidine kinase" evidence="11">
    <location>
        <begin position="475"/>
        <end position="697"/>
    </location>
</feature>
<dbReference type="InterPro" id="IPR036097">
    <property type="entry name" value="HisK_dim/P_sf"/>
</dbReference>
<keyword evidence="9" id="KW-0175">Coiled coil</keyword>
<dbReference type="EMBL" id="JADEWC010000011">
    <property type="protein sequence ID" value="MBE9222346.1"/>
    <property type="molecule type" value="Genomic_DNA"/>
</dbReference>
<dbReference type="Gene3D" id="3.30.450.20">
    <property type="entry name" value="PAS domain"/>
    <property type="match status" value="2"/>
</dbReference>
<dbReference type="CDD" id="cd06225">
    <property type="entry name" value="HAMP"/>
    <property type="match status" value="1"/>
</dbReference>
<dbReference type="Proteomes" id="UP000654604">
    <property type="component" value="Unassembled WGS sequence"/>
</dbReference>
<protein>
    <recommendedName>
        <fullName evidence="3">histidine kinase</fullName>
        <ecNumber evidence="3">2.7.13.3</ecNumber>
    </recommendedName>
</protein>